<keyword evidence="2" id="KW-1185">Reference proteome</keyword>
<reference evidence="1 2" key="1">
    <citation type="submission" date="2018-01" db="EMBL/GenBank/DDBJ databases">
        <title>G. obscuriglobus.</title>
        <authorList>
            <person name="Franke J."/>
            <person name="Blomberg W."/>
            <person name="Selmecki A."/>
        </authorList>
    </citation>
    <scope>NUCLEOTIDE SEQUENCE [LARGE SCALE GENOMIC DNA]</scope>
    <source>
        <strain evidence="1 2">DSM 5831</strain>
    </source>
</reference>
<gene>
    <name evidence="1" type="ORF">C1280_26710</name>
</gene>
<dbReference type="RefSeq" id="WP_010034253.1">
    <property type="nucleotide sequence ID" value="NZ_CP025958.1"/>
</dbReference>
<evidence type="ECO:0000313" key="2">
    <source>
        <dbReference type="Proteomes" id="UP000245802"/>
    </source>
</evidence>
<protein>
    <submittedName>
        <fullName evidence="1">Uncharacterized protein</fullName>
    </submittedName>
</protein>
<proteinExistence type="predicted"/>
<dbReference type="KEGG" id="gog:C1280_26710"/>
<dbReference type="EMBL" id="CP025958">
    <property type="protein sequence ID" value="AWM40240.1"/>
    <property type="molecule type" value="Genomic_DNA"/>
</dbReference>
<evidence type="ECO:0000313" key="1">
    <source>
        <dbReference type="EMBL" id="AWM40240.1"/>
    </source>
</evidence>
<dbReference type="AlphaFoldDB" id="A0A2Z3HFR6"/>
<dbReference type="Proteomes" id="UP000245802">
    <property type="component" value="Chromosome"/>
</dbReference>
<accession>A0A2Z3HFR6</accession>
<organism evidence="1 2">
    <name type="scientific">Gemmata obscuriglobus</name>
    <dbReference type="NCBI Taxonomy" id="114"/>
    <lineage>
        <taxon>Bacteria</taxon>
        <taxon>Pseudomonadati</taxon>
        <taxon>Planctomycetota</taxon>
        <taxon>Planctomycetia</taxon>
        <taxon>Gemmatales</taxon>
        <taxon>Gemmataceae</taxon>
        <taxon>Gemmata</taxon>
    </lineage>
</organism>
<sequence length="237" mass="26225">MTTWTNVPDPRDDAAPCAGPCAVQVEEHRWRHITEEHVSNVREPWDEWLTPALADGLRAAWAPGSTEEGRRACIARVAEMVERDLRRCLTAPLAVLYDDFQISAAGRPSRGQETWALVLPSGAMLVVRSRPAGGAVVSCYFKGAACRATDPADRWRRTAEYVLMTYAKLNLDGTFSAPDLTEFVQGKAGLRTRIRFRTASTWALDAAGRRPWDVLPDDWAAGGAGDPTTTLRPRRTY</sequence>
<name>A0A2Z3HFR6_9BACT</name>